<sequence>MGMGSFLQWFATGCPLLSTDSPPHCVPLQDNTMPSSVDERYLPNDIFVTHRDLFDTFDAHTGLYRSIARRICGNPHDAEDALQDACVNLLSRKLPRRGSNLVQWVARVVTNAAIDHQRKQYRHTTSELSEDFDKPASGSNDWPLCGGYNYSMEQMLKQLPQSSGKLSSLLTLPDSPCRKPPSWSTPHWVL</sequence>
<dbReference type="SUPFAM" id="SSF88946">
    <property type="entry name" value="Sigma2 domain of RNA polymerase sigma factors"/>
    <property type="match status" value="1"/>
</dbReference>
<dbReference type="GO" id="GO:0006352">
    <property type="term" value="P:DNA-templated transcription initiation"/>
    <property type="evidence" value="ECO:0007669"/>
    <property type="project" value="InterPro"/>
</dbReference>
<dbReference type="AlphaFoldDB" id="A0A2W5I8E7"/>
<organism evidence="7 8">
    <name type="scientific">Lawsonella clevelandensis</name>
    <dbReference type="NCBI Taxonomy" id="1528099"/>
    <lineage>
        <taxon>Bacteria</taxon>
        <taxon>Bacillati</taxon>
        <taxon>Actinomycetota</taxon>
        <taxon>Actinomycetes</taxon>
        <taxon>Mycobacteriales</taxon>
        <taxon>Lawsonellaceae</taxon>
        <taxon>Lawsonella</taxon>
    </lineage>
</organism>
<dbReference type="InterPro" id="IPR013325">
    <property type="entry name" value="RNA_pol_sigma_r2"/>
</dbReference>
<proteinExistence type="predicted"/>
<dbReference type="EMBL" id="QFOZ01000012">
    <property type="protein sequence ID" value="PZP88361.1"/>
    <property type="molecule type" value="Genomic_DNA"/>
</dbReference>
<dbReference type="Gene3D" id="1.10.1740.10">
    <property type="match status" value="1"/>
</dbReference>
<comment type="caution">
    <text evidence="7">The sequence shown here is derived from an EMBL/GenBank/DDBJ whole genome shotgun (WGS) entry which is preliminary data.</text>
</comment>
<keyword evidence="2" id="KW-0731">Sigma factor</keyword>
<gene>
    <name evidence="7" type="ORF">DI579_06515</name>
</gene>
<dbReference type="InterPro" id="IPR007627">
    <property type="entry name" value="RNA_pol_sigma70_r2"/>
</dbReference>
<dbReference type="Proteomes" id="UP000248606">
    <property type="component" value="Unassembled WGS sequence"/>
</dbReference>
<dbReference type="GO" id="GO:0016987">
    <property type="term" value="F:sigma factor activity"/>
    <property type="evidence" value="ECO:0007669"/>
    <property type="project" value="UniProtKB-KW"/>
</dbReference>
<reference evidence="7 8" key="1">
    <citation type="submission" date="2017-08" db="EMBL/GenBank/DDBJ databases">
        <title>Infants hospitalized years apart are colonized by the same room-sourced microbial strains.</title>
        <authorList>
            <person name="Brooks B."/>
            <person name="Olm M.R."/>
            <person name="Firek B.A."/>
            <person name="Baker R."/>
            <person name="Thomas B.C."/>
            <person name="Morowitz M.J."/>
            <person name="Banfield J.F."/>
        </authorList>
    </citation>
    <scope>NUCLEOTIDE SEQUENCE [LARGE SCALE GENOMIC DNA]</scope>
    <source>
        <strain evidence="7">S2_006_000_R1_57</strain>
    </source>
</reference>
<dbReference type="InterPro" id="IPR039425">
    <property type="entry name" value="RNA_pol_sigma-70-like"/>
</dbReference>
<dbReference type="PANTHER" id="PTHR43133:SF8">
    <property type="entry name" value="RNA POLYMERASE SIGMA FACTOR HI_1459-RELATED"/>
    <property type="match status" value="1"/>
</dbReference>
<keyword evidence="3" id="KW-0238">DNA-binding</keyword>
<evidence type="ECO:0000259" key="6">
    <source>
        <dbReference type="Pfam" id="PF04542"/>
    </source>
</evidence>
<dbReference type="PANTHER" id="PTHR43133">
    <property type="entry name" value="RNA POLYMERASE ECF-TYPE SIGMA FACTO"/>
    <property type="match status" value="1"/>
</dbReference>
<dbReference type="Pfam" id="PF04542">
    <property type="entry name" value="Sigma70_r2"/>
    <property type="match status" value="1"/>
</dbReference>
<dbReference type="GO" id="GO:0003677">
    <property type="term" value="F:DNA binding"/>
    <property type="evidence" value="ECO:0007669"/>
    <property type="project" value="UniProtKB-KW"/>
</dbReference>
<keyword evidence="4" id="KW-0804">Transcription</keyword>
<evidence type="ECO:0000256" key="4">
    <source>
        <dbReference type="ARBA" id="ARBA00023163"/>
    </source>
</evidence>
<feature type="domain" description="RNA polymerase sigma-70 region 2" evidence="6">
    <location>
        <begin position="57"/>
        <end position="122"/>
    </location>
</feature>
<evidence type="ECO:0000256" key="5">
    <source>
        <dbReference type="SAM" id="MobiDB-lite"/>
    </source>
</evidence>
<accession>A0A2W5I8E7</accession>
<evidence type="ECO:0000256" key="3">
    <source>
        <dbReference type="ARBA" id="ARBA00023125"/>
    </source>
</evidence>
<name>A0A2W5I8E7_9ACTN</name>
<feature type="region of interest" description="Disordered" evidence="5">
    <location>
        <begin position="170"/>
        <end position="190"/>
    </location>
</feature>
<evidence type="ECO:0000256" key="1">
    <source>
        <dbReference type="ARBA" id="ARBA00023015"/>
    </source>
</evidence>
<evidence type="ECO:0000313" key="7">
    <source>
        <dbReference type="EMBL" id="PZP88361.1"/>
    </source>
</evidence>
<keyword evidence="1" id="KW-0805">Transcription regulation</keyword>
<evidence type="ECO:0000256" key="2">
    <source>
        <dbReference type="ARBA" id="ARBA00023082"/>
    </source>
</evidence>
<protein>
    <recommendedName>
        <fullName evidence="6">RNA polymerase sigma-70 region 2 domain-containing protein</fullName>
    </recommendedName>
</protein>
<evidence type="ECO:0000313" key="8">
    <source>
        <dbReference type="Proteomes" id="UP000248606"/>
    </source>
</evidence>